<comment type="caution">
    <text evidence="4">The sequence shown here is derived from an EMBL/GenBank/DDBJ whole genome shotgun (WGS) entry which is preliminary data.</text>
</comment>
<dbReference type="CDD" id="cd07208">
    <property type="entry name" value="Pat_hypo_Ecoli_yjju_like"/>
    <property type="match status" value="1"/>
</dbReference>
<sequence length="278" mass="30969">MIGVIDVGGGLRGSYGAGVLDACLRKGVHFDYGAGVSAGSANILSYLAGQMGRNYTFYTEYTFRKEYMSLANFLKTKDYLGLDYIYGTLSDDGGEYPIDYDGIMNNPADFAVVATDALTGKPMYYAKKDYQRNDLGFLKGSCCVPVADQPYPYRDHLLFDGALSDPIPYEHCFEAGCDKIVVILTRPRDEVRSNESDLRLAKLLEHKYPVAAENMRNRIPLYQKKLQECFALEKEGKVLIVAPDSIGQMKTLTKDKAAIKDLYVKGFHDADSIWDFVG</sequence>
<gene>
    <name evidence="4" type="ORF">MOZ60_05495</name>
</gene>
<dbReference type="Proteomes" id="UP001286174">
    <property type="component" value="Unassembled WGS sequence"/>
</dbReference>
<dbReference type="InterPro" id="IPR045943">
    <property type="entry name" value="DUF6363"/>
</dbReference>
<keyword evidence="5" id="KW-1185">Reference proteome</keyword>
<feature type="domain" description="DUF6363" evidence="3">
    <location>
        <begin position="208"/>
        <end position="274"/>
    </location>
</feature>
<dbReference type="Gene3D" id="3.40.1090.10">
    <property type="entry name" value="Cytosolic phospholipase A2 catalytic domain"/>
    <property type="match status" value="2"/>
</dbReference>
<dbReference type="AlphaFoldDB" id="A0AB35U1G7"/>
<dbReference type="EMBL" id="JALBUR010000010">
    <property type="protein sequence ID" value="MDX8419543.1"/>
    <property type="molecule type" value="Genomic_DNA"/>
</dbReference>
<evidence type="ECO:0000259" key="2">
    <source>
        <dbReference type="Pfam" id="PF01734"/>
    </source>
</evidence>
<evidence type="ECO:0000313" key="5">
    <source>
        <dbReference type="Proteomes" id="UP001286174"/>
    </source>
</evidence>
<proteinExistence type="predicted"/>
<dbReference type="InterPro" id="IPR002641">
    <property type="entry name" value="PNPLA_dom"/>
</dbReference>
<dbReference type="Pfam" id="PF01734">
    <property type="entry name" value="Patatin"/>
    <property type="match status" value="1"/>
</dbReference>
<name>A0AB35U1G7_9FIRM</name>
<organism evidence="4 5">
    <name type="scientific">Grylomicrobium aquisgranensis</name>
    <dbReference type="NCBI Taxonomy" id="2926318"/>
    <lineage>
        <taxon>Bacteria</taxon>
        <taxon>Bacillati</taxon>
        <taxon>Bacillota</taxon>
        <taxon>Erysipelotrichia</taxon>
        <taxon>Erysipelotrichales</taxon>
        <taxon>Erysipelotrichaceae</taxon>
        <taxon>Grylomicrobium</taxon>
    </lineage>
</organism>
<dbReference type="InterPro" id="IPR037483">
    <property type="entry name" value="YjjU-like"/>
</dbReference>
<reference evidence="4 5" key="1">
    <citation type="submission" date="2022-03" db="EMBL/GenBank/DDBJ databases">
        <title>Novel taxa within the pig intestine.</title>
        <authorList>
            <person name="Wylensek D."/>
            <person name="Bishof K."/>
            <person name="Afrizal A."/>
            <person name="Clavel T."/>
        </authorList>
    </citation>
    <scope>NUCLEOTIDE SEQUENCE [LARGE SCALE GENOMIC DNA]</scope>
    <source>
        <strain evidence="4 5">CLA-KB-P133</strain>
    </source>
</reference>
<evidence type="ECO:0000313" key="4">
    <source>
        <dbReference type="EMBL" id="MDX8419543.1"/>
    </source>
</evidence>
<protein>
    <submittedName>
        <fullName evidence="4">Patatin family protein</fullName>
    </submittedName>
</protein>
<evidence type="ECO:0000259" key="3">
    <source>
        <dbReference type="Pfam" id="PF19890"/>
    </source>
</evidence>
<dbReference type="Pfam" id="PF19890">
    <property type="entry name" value="DUF6363"/>
    <property type="match status" value="1"/>
</dbReference>
<dbReference type="InterPro" id="IPR016035">
    <property type="entry name" value="Acyl_Trfase/lysoPLipase"/>
</dbReference>
<feature type="domain" description="PNPLA" evidence="2">
    <location>
        <begin position="8"/>
        <end position="170"/>
    </location>
</feature>
<dbReference type="GO" id="GO:0006629">
    <property type="term" value="P:lipid metabolic process"/>
    <property type="evidence" value="ECO:0007669"/>
    <property type="project" value="UniProtKB-KW"/>
</dbReference>
<evidence type="ECO:0000256" key="1">
    <source>
        <dbReference type="ARBA" id="ARBA00023098"/>
    </source>
</evidence>
<dbReference type="SUPFAM" id="SSF52151">
    <property type="entry name" value="FabD/lysophospholipase-like"/>
    <property type="match status" value="1"/>
</dbReference>
<accession>A0AB35U1G7</accession>
<keyword evidence="1" id="KW-0443">Lipid metabolism</keyword>
<dbReference type="RefSeq" id="WP_370595931.1">
    <property type="nucleotide sequence ID" value="NZ_JALBUR010000010.1"/>
</dbReference>